<dbReference type="KEGG" id="ccas:EIB73_09875"/>
<dbReference type="PANTHER" id="PTHR37299">
    <property type="entry name" value="TRANSCRIPTIONAL REGULATOR-RELATED"/>
    <property type="match status" value="1"/>
</dbReference>
<dbReference type="SMART" id="SM00850">
    <property type="entry name" value="LytTR"/>
    <property type="match status" value="1"/>
</dbReference>
<sequence length="239" mass="27390">MKIRCVALDDEPLALKLLSEFISKVDFLQLEASFSSTPEALKYISQNETDCVFLDIEMPDLNGIELSKILNNFAKKPEIVFVSAYGNYAVEGFKLDVVDFLLKPYSFEELKNSAQKVLTSIELKTNKSNDYSNDFFFIKIDAQQVKLNSSEILYIESMRDYVKIYTKNREVPYIPLMTLKKIKTLLNANNFLQINRSQIINTSKISSYGKNSLVVATKKFVISEKFQGGFEKSKKNFTQ</sequence>
<dbReference type="InterPro" id="IPR007492">
    <property type="entry name" value="LytTR_DNA-bd_dom"/>
</dbReference>
<dbReference type="Proteomes" id="UP000270185">
    <property type="component" value="Chromosome"/>
</dbReference>
<feature type="modified residue" description="4-aspartylphosphate" evidence="1">
    <location>
        <position position="55"/>
    </location>
</feature>
<dbReference type="OrthoDB" id="2168082at2"/>
<dbReference type="Gene3D" id="2.40.50.1020">
    <property type="entry name" value="LytTr DNA-binding domain"/>
    <property type="match status" value="1"/>
</dbReference>
<feature type="domain" description="HTH LytTR-type" evidence="3">
    <location>
        <begin position="136"/>
        <end position="207"/>
    </location>
</feature>
<evidence type="ECO:0000313" key="5">
    <source>
        <dbReference type="Proteomes" id="UP000270185"/>
    </source>
</evidence>
<dbReference type="InterPro" id="IPR011006">
    <property type="entry name" value="CheY-like_superfamily"/>
</dbReference>
<dbReference type="EMBL" id="CP034159">
    <property type="protein sequence ID" value="AZI33470.1"/>
    <property type="molecule type" value="Genomic_DNA"/>
</dbReference>
<keyword evidence="5" id="KW-1185">Reference proteome</keyword>
<dbReference type="Pfam" id="PF00072">
    <property type="entry name" value="Response_reg"/>
    <property type="match status" value="1"/>
</dbReference>
<dbReference type="GO" id="GO:0000156">
    <property type="term" value="F:phosphorelay response regulator activity"/>
    <property type="evidence" value="ECO:0007669"/>
    <property type="project" value="InterPro"/>
</dbReference>
<dbReference type="GO" id="GO:0003677">
    <property type="term" value="F:DNA binding"/>
    <property type="evidence" value="ECO:0007669"/>
    <property type="project" value="UniProtKB-KW"/>
</dbReference>
<accession>A0A3G8XJ86</accession>
<dbReference type="RefSeq" id="WP_125024965.1">
    <property type="nucleotide sequence ID" value="NZ_CP034159.1"/>
</dbReference>
<dbReference type="InterPro" id="IPR046947">
    <property type="entry name" value="LytR-like"/>
</dbReference>
<dbReference type="PROSITE" id="PS50110">
    <property type="entry name" value="RESPONSE_REGULATORY"/>
    <property type="match status" value="1"/>
</dbReference>
<evidence type="ECO:0000256" key="1">
    <source>
        <dbReference type="PROSITE-ProRule" id="PRU00169"/>
    </source>
</evidence>
<evidence type="ECO:0000259" key="3">
    <source>
        <dbReference type="PROSITE" id="PS50930"/>
    </source>
</evidence>
<keyword evidence="1" id="KW-0597">Phosphoprotein</keyword>
<dbReference type="PROSITE" id="PS50930">
    <property type="entry name" value="HTH_LYTTR"/>
    <property type="match status" value="1"/>
</dbReference>
<dbReference type="PANTHER" id="PTHR37299:SF1">
    <property type="entry name" value="STAGE 0 SPORULATION PROTEIN A HOMOLOG"/>
    <property type="match status" value="1"/>
</dbReference>
<proteinExistence type="predicted"/>
<name>A0A3G8XJ86_9FLAO</name>
<feature type="domain" description="Response regulatory" evidence="2">
    <location>
        <begin position="4"/>
        <end position="118"/>
    </location>
</feature>
<reference evidence="5" key="1">
    <citation type="submission" date="2018-11" db="EMBL/GenBank/DDBJ databases">
        <title>Proposal to divide the Flavobacteriaceae and reorganize its genera based on Amino Acid Identity values calculated from whole genome sequences.</title>
        <authorList>
            <person name="Nicholson A.C."/>
            <person name="Gulvik C.A."/>
            <person name="Whitney A.M."/>
            <person name="Humrighouse B.W."/>
            <person name="Bell M."/>
            <person name="Holmes B."/>
            <person name="Steigerwalt A.G."/>
            <person name="Villarma A."/>
            <person name="Sheth M."/>
            <person name="Batra D."/>
            <person name="Pryor J."/>
            <person name="Bernardet J.-F."/>
            <person name="Hugo C."/>
            <person name="Kampfer P."/>
            <person name="Newman J.D."/>
            <person name="McQuiston J.R."/>
        </authorList>
    </citation>
    <scope>NUCLEOTIDE SEQUENCE [LARGE SCALE GENOMIC DNA]</scope>
    <source>
        <strain evidence="5">G0081</strain>
    </source>
</reference>
<evidence type="ECO:0000259" key="2">
    <source>
        <dbReference type="PROSITE" id="PS50110"/>
    </source>
</evidence>
<dbReference type="SMART" id="SM00448">
    <property type="entry name" value="REC"/>
    <property type="match status" value="1"/>
</dbReference>
<protein>
    <submittedName>
        <fullName evidence="4">DNA-binding response regulator</fullName>
    </submittedName>
</protein>
<evidence type="ECO:0000313" key="4">
    <source>
        <dbReference type="EMBL" id="AZI33470.1"/>
    </source>
</evidence>
<organism evidence="4 5">
    <name type="scientific">Kaistella carnis</name>
    <dbReference type="NCBI Taxonomy" id="1241979"/>
    <lineage>
        <taxon>Bacteria</taxon>
        <taxon>Pseudomonadati</taxon>
        <taxon>Bacteroidota</taxon>
        <taxon>Flavobacteriia</taxon>
        <taxon>Flavobacteriales</taxon>
        <taxon>Weeksellaceae</taxon>
        <taxon>Chryseobacterium group</taxon>
        <taxon>Kaistella</taxon>
    </lineage>
</organism>
<dbReference type="InterPro" id="IPR001789">
    <property type="entry name" value="Sig_transdc_resp-reg_receiver"/>
</dbReference>
<dbReference type="AlphaFoldDB" id="A0A3G8XJ86"/>
<dbReference type="Gene3D" id="3.40.50.2300">
    <property type="match status" value="1"/>
</dbReference>
<dbReference type="SUPFAM" id="SSF52172">
    <property type="entry name" value="CheY-like"/>
    <property type="match status" value="1"/>
</dbReference>
<dbReference type="Pfam" id="PF04397">
    <property type="entry name" value="LytTR"/>
    <property type="match status" value="1"/>
</dbReference>
<gene>
    <name evidence="4" type="ORF">EIB73_09875</name>
</gene>
<keyword evidence="4" id="KW-0238">DNA-binding</keyword>